<evidence type="ECO:0000259" key="2">
    <source>
        <dbReference type="PROSITE" id="PS50801"/>
    </source>
</evidence>
<keyword evidence="4" id="KW-1185">Reference proteome</keyword>
<dbReference type="InterPro" id="IPR051932">
    <property type="entry name" value="Bact_StressResp_Reg"/>
</dbReference>
<dbReference type="AlphaFoldDB" id="A0A9X3L6X3"/>
<dbReference type="EMBL" id="JAMKBI010000002">
    <property type="protein sequence ID" value="MCZ8532507.1"/>
    <property type="molecule type" value="Genomic_DNA"/>
</dbReference>
<dbReference type="PROSITE" id="PS50801">
    <property type="entry name" value="STAS"/>
    <property type="match status" value="1"/>
</dbReference>
<evidence type="ECO:0000313" key="3">
    <source>
        <dbReference type="EMBL" id="MCZ8532507.1"/>
    </source>
</evidence>
<protein>
    <submittedName>
        <fullName evidence="3">STAS domain-containing protein</fullName>
    </submittedName>
</protein>
<reference evidence="3" key="1">
    <citation type="submission" date="2022-05" db="EMBL/GenBank/DDBJ databases">
        <authorList>
            <person name="Colautti A."/>
            <person name="Iacumin L."/>
        </authorList>
    </citation>
    <scope>NUCLEOTIDE SEQUENCE</scope>
    <source>
        <strain evidence="3">DSM 30747</strain>
    </source>
</reference>
<dbReference type="Proteomes" id="UP001152172">
    <property type="component" value="Unassembled WGS sequence"/>
</dbReference>
<dbReference type="InterPro" id="IPR002645">
    <property type="entry name" value="STAS_dom"/>
</dbReference>
<comment type="caution">
    <text evidence="3">The sequence shown here is derived from an EMBL/GenBank/DDBJ whole genome shotgun (WGS) entry which is preliminary data.</text>
</comment>
<dbReference type="InterPro" id="IPR036513">
    <property type="entry name" value="STAS_dom_sf"/>
</dbReference>
<dbReference type="SUPFAM" id="SSF52091">
    <property type="entry name" value="SpoIIaa-like"/>
    <property type="match status" value="1"/>
</dbReference>
<evidence type="ECO:0000256" key="1">
    <source>
        <dbReference type="ARBA" id="ARBA00022553"/>
    </source>
</evidence>
<dbReference type="RefSeq" id="WP_269921065.1">
    <property type="nucleotide sequence ID" value="NZ_JAMKBI010000002.1"/>
</dbReference>
<name>A0A9X3L6X3_9BACI</name>
<keyword evidence="1" id="KW-0597">Phosphoprotein</keyword>
<evidence type="ECO:0000313" key="4">
    <source>
        <dbReference type="Proteomes" id="UP001152172"/>
    </source>
</evidence>
<gene>
    <name evidence="3" type="ORF">M9R61_03960</name>
</gene>
<dbReference type="PANTHER" id="PTHR33745">
    <property type="entry name" value="RSBT ANTAGONIST PROTEIN RSBS-RELATED"/>
    <property type="match status" value="1"/>
</dbReference>
<organism evidence="3 4">
    <name type="scientific">Psychrobacillus psychrodurans</name>
    <dbReference type="NCBI Taxonomy" id="126157"/>
    <lineage>
        <taxon>Bacteria</taxon>
        <taxon>Bacillati</taxon>
        <taxon>Bacillota</taxon>
        <taxon>Bacilli</taxon>
        <taxon>Bacillales</taxon>
        <taxon>Bacillaceae</taxon>
        <taxon>Psychrobacillus</taxon>
    </lineage>
</organism>
<sequence>MDEALLDHKLKEYLQANKQNFEEYLLNQAVNVREKIDDILKVGDIDLINNAHNLIHLIIDGNEQDKLSAFSRQEGIAWATFSLTLSFKLEWIQAIRRTMWAFIQKYNNEVQLIAIDDFFELEKQINNQIDYFLNEFFINYSTYKDALISSQRKEVEALSVPIIPITPTICILPLIGSVDTYRTNIMEGKILNEIGRLHIQTLIMDLSGISKMEIEVIDHLMKIIYGTSMMGCDTVITGLRPDVVRQMIQLGIKFDQETKTYATLQQALNQYLIK</sequence>
<proteinExistence type="predicted"/>
<feature type="domain" description="STAS" evidence="2">
    <location>
        <begin position="159"/>
        <end position="271"/>
    </location>
</feature>
<dbReference type="PANTHER" id="PTHR33745:SF3">
    <property type="entry name" value="RSBT CO-ANTAGONIST PROTEIN RSBRC"/>
    <property type="match status" value="1"/>
</dbReference>
<dbReference type="Pfam" id="PF01740">
    <property type="entry name" value="STAS"/>
    <property type="match status" value="1"/>
</dbReference>
<accession>A0A9X3L6X3</accession>
<dbReference type="Gene3D" id="3.30.750.24">
    <property type="entry name" value="STAS domain"/>
    <property type="match status" value="1"/>
</dbReference>
<dbReference type="CDD" id="cd07041">
    <property type="entry name" value="STAS_RsbR_RsbS_like"/>
    <property type="match status" value="1"/>
</dbReference>